<evidence type="ECO:0008006" key="3">
    <source>
        <dbReference type="Google" id="ProtNLM"/>
    </source>
</evidence>
<protein>
    <recommendedName>
        <fullName evidence="3">Lipocalin-like domain-containing protein</fullName>
    </recommendedName>
</protein>
<proteinExistence type="predicted"/>
<sequence length="143" mass="16338">MRRIFLPLIIGLLLISCSSDDDNQTISLDKQILEDSWNFQRHGEVCSEGFDLEEGAPFEFRFLADNTIEFTDPGYLTSSYYELIGNELTLETVYTLPSGSKRKFIGNYTYSESNENFTGTNSFTAYNDDEILWACEGTTSIFR</sequence>
<organism evidence="1 2">
    <name type="scientific">Joostella atrarenae</name>
    <dbReference type="NCBI Taxonomy" id="679257"/>
    <lineage>
        <taxon>Bacteria</taxon>
        <taxon>Pseudomonadati</taxon>
        <taxon>Bacteroidota</taxon>
        <taxon>Flavobacteriia</taxon>
        <taxon>Flavobacteriales</taxon>
        <taxon>Flavobacteriaceae</taxon>
        <taxon>Joostella</taxon>
    </lineage>
</organism>
<name>A0ABS9J7A6_9FLAO</name>
<dbReference type="RefSeq" id="WP_236960514.1">
    <property type="nucleotide sequence ID" value="NZ_JAETXX010000015.1"/>
</dbReference>
<accession>A0ABS9J7A6</accession>
<reference evidence="1 2" key="1">
    <citation type="submission" date="2021-01" db="EMBL/GenBank/DDBJ databases">
        <title>Genome sequencing of Joostella atrarenae M1-2 (= KCTC 23194).</title>
        <authorList>
            <person name="Zakaria M.R."/>
            <person name="Lam M.Q."/>
            <person name="Chong C.S."/>
        </authorList>
    </citation>
    <scope>NUCLEOTIDE SEQUENCE [LARGE SCALE GENOMIC DNA]</scope>
    <source>
        <strain evidence="1 2">M1-2</strain>
    </source>
</reference>
<evidence type="ECO:0000313" key="2">
    <source>
        <dbReference type="Proteomes" id="UP000829517"/>
    </source>
</evidence>
<keyword evidence="2" id="KW-1185">Reference proteome</keyword>
<dbReference type="EMBL" id="JAETXX010000015">
    <property type="protein sequence ID" value="MCF8716273.1"/>
    <property type="molecule type" value="Genomic_DNA"/>
</dbReference>
<dbReference type="PROSITE" id="PS51257">
    <property type="entry name" value="PROKAR_LIPOPROTEIN"/>
    <property type="match status" value="1"/>
</dbReference>
<dbReference type="Proteomes" id="UP000829517">
    <property type="component" value="Unassembled WGS sequence"/>
</dbReference>
<evidence type="ECO:0000313" key="1">
    <source>
        <dbReference type="EMBL" id="MCF8716273.1"/>
    </source>
</evidence>
<gene>
    <name evidence="1" type="ORF">JM658_15690</name>
</gene>
<comment type="caution">
    <text evidence="1">The sequence shown here is derived from an EMBL/GenBank/DDBJ whole genome shotgun (WGS) entry which is preliminary data.</text>
</comment>